<feature type="chain" id="PRO_5011899499" evidence="3">
    <location>
        <begin position="20"/>
        <end position="273"/>
    </location>
</feature>
<proteinExistence type="predicted"/>
<dbReference type="Proteomes" id="UP000186817">
    <property type="component" value="Unassembled WGS sequence"/>
</dbReference>
<evidence type="ECO:0000259" key="4">
    <source>
        <dbReference type="PROSITE" id="PS51278"/>
    </source>
</evidence>
<keyword evidence="1" id="KW-0547">Nucleotide-binding</keyword>
<comment type="caution">
    <text evidence="5">The sequence shown here is derived from an EMBL/GenBank/DDBJ whole genome shotgun (WGS) entry which is preliminary data.</text>
</comment>
<dbReference type="EMBL" id="LSRX01004817">
    <property type="protein sequence ID" value="OLP73764.1"/>
    <property type="molecule type" value="Genomic_DNA"/>
</dbReference>
<evidence type="ECO:0000313" key="5">
    <source>
        <dbReference type="EMBL" id="OLP73764.1"/>
    </source>
</evidence>
<keyword evidence="7" id="KW-1185">Reference proteome</keyword>
<evidence type="ECO:0000313" key="7">
    <source>
        <dbReference type="Proteomes" id="UP000186817"/>
    </source>
</evidence>
<keyword evidence="3" id="KW-0732">Signal</keyword>
<evidence type="ECO:0000313" key="6">
    <source>
        <dbReference type="EMBL" id="OLP87641.1"/>
    </source>
</evidence>
<gene>
    <name evidence="5" type="primary">asnH</name>
    <name evidence="6" type="ORF">AK812_SmicGene31130</name>
    <name evidence="5" type="ORF">AK812_SmicGene46893</name>
</gene>
<feature type="domain" description="Glutamine amidotransferase type-2" evidence="4">
    <location>
        <begin position="2"/>
        <end position="171"/>
    </location>
</feature>
<dbReference type="GO" id="GO:0006529">
    <property type="term" value="P:asparagine biosynthetic process"/>
    <property type="evidence" value="ECO:0007669"/>
    <property type="project" value="TreeGrafter"/>
</dbReference>
<dbReference type="PANTHER" id="PTHR11772:SF2">
    <property type="entry name" value="ASPARAGINE SYNTHETASE [GLUTAMINE-HYDROLYZING]"/>
    <property type="match status" value="1"/>
</dbReference>
<evidence type="ECO:0000256" key="2">
    <source>
        <dbReference type="ARBA" id="ARBA00022840"/>
    </source>
</evidence>
<organism evidence="5 7">
    <name type="scientific">Symbiodinium microadriaticum</name>
    <name type="common">Dinoflagellate</name>
    <name type="synonym">Zooxanthella microadriatica</name>
    <dbReference type="NCBI Taxonomy" id="2951"/>
    <lineage>
        <taxon>Eukaryota</taxon>
        <taxon>Sar</taxon>
        <taxon>Alveolata</taxon>
        <taxon>Dinophyceae</taxon>
        <taxon>Suessiales</taxon>
        <taxon>Symbiodiniaceae</taxon>
        <taxon>Symbiodinium</taxon>
    </lineage>
</organism>
<sequence length="273" mass="31126">MCSFLVSSWLLSNLTYVNFFMRPRGPDLTTRAELHNFTFVHNLLHMTGERVPQPFVSSEGDVVALYNGEIYNFRDLVPTARSDGEVLLPLYAEKGSAFVRSLDGEFALAVLDFRRDRAVLSTDIFSTKPLWYSTYKGLHFASYRSALLRLGLPQGEVAMVDPNSILVFDLKSPQKPLIQRHAMHEFDLRQFKQDSRDFQLAFEKAVRKRVQYAIHPMFIGLSSGYDSGAIHVALVNDQIGHFAYTVYSTEDMDILKERIGWAGNWTETNVIES</sequence>
<evidence type="ECO:0000256" key="1">
    <source>
        <dbReference type="ARBA" id="ARBA00022741"/>
    </source>
</evidence>
<dbReference type="EMBL" id="LSRX01000851">
    <property type="protein sequence ID" value="OLP87641.1"/>
    <property type="molecule type" value="Genomic_DNA"/>
</dbReference>
<dbReference type="GO" id="GO:0004066">
    <property type="term" value="F:asparagine synthase (glutamine-hydrolyzing) activity"/>
    <property type="evidence" value="ECO:0007669"/>
    <property type="project" value="TreeGrafter"/>
</dbReference>
<name>A0A1Q9BT10_SYMMI</name>
<dbReference type="SUPFAM" id="SSF56235">
    <property type="entry name" value="N-terminal nucleophile aminohydrolases (Ntn hydrolases)"/>
    <property type="match status" value="1"/>
</dbReference>
<dbReference type="OrthoDB" id="409189at2759"/>
<dbReference type="InterPro" id="IPR029055">
    <property type="entry name" value="Ntn_hydrolases_N"/>
</dbReference>
<accession>A0A1Q9BT10</accession>
<dbReference type="InterPro" id="IPR050795">
    <property type="entry name" value="Asn_Synthetase"/>
</dbReference>
<dbReference type="Gene3D" id="3.60.20.10">
    <property type="entry name" value="Glutamine Phosphoribosylpyrophosphate, subunit 1, domain 1"/>
    <property type="match status" value="1"/>
</dbReference>
<keyword evidence="2" id="KW-0067">ATP-binding</keyword>
<dbReference type="Pfam" id="PF13537">
    <property type="entry name" value="GATase_7"/>
    <property type="match status" value="1"/>
</dbReference>
<dbReference type="AlphaFoldDB" id="A0A1Q9BT10"/>
<protein>
    <submittedName>
        <fullName evidence="5">Asparagine synthetase [glutamine-hydrolyzing] 2</fullName>
    </submittedName>
</protein>
<dbReference type="InterPro" id="IPR017932">
    <property type="entry name" value="GATase_2_dom"/>
</dbReference>
<evidence type="ECO:0000256" key="3">
    <source>
        <dbReference type="SAM" id="SignalP"/>
    </source>
</evidence>
<dbReference type="PROSITE" id="PS51278">
    <property type="entry name" value="GATASE_TYPE_2"/>
    <property type="match status" value="1"/>
</dbReference>
<dbReference type="GO" id="GO:0005829">
    <property type="term" value="C:cytosol"/>
    <property type="evidence" value="ECO:0007669"/>
    <property type="project" value="TreeGrafter"/>
</dbReference>
<dbReference type="GO" id="GO:0005524">
    <property type="term" value="F:ATP binding"/>
    <property type="evidence" value="ECO:0007669"/>
    <property type="project" value="UniProtKB-KW"/>
</dbReference>
<feature type="signal peptide" evidence="3">
    <location>
        <begin position="1"/>
        <end position="19"/>
    </location>
</feature>
<dbReference type="PANTHER" id="PTHR11772">
    <property type="entry name" value="ASPARAGINE SYNTHETASE"/>
    <property type="match status" value="1"/>
</dbReference>
<reference evidence="5 7" key="1">
    <citation type="submission" date="2016-02" db="EMBL/GenBank/DDBJ databases">
        <title>Genome analysis of coral dinoflagellate symbionts highlights evolutionary adaptations to a symbiotic lifestyle.</title>
        <authorList>
            <person name="Aranda M."/>
            <person name="Li Y."/>
            <person name="Liew Y.J."/>
            <person name="Baumgarten S."/>
            <person name="Simakov O."/>
            <person name="Wilson M."/>
            <person name="Piel J."/>
            <person name="Ashoor H."/>
            <person name="Bougouffa S."/>
            <person name="Bajic V.B."/>
            <person name="Ryu T."/>
            <person name="Ravasi T."/>
            <person name="Bayer T."/>
            <person name="Micklem G."/>
            <person name="Kim H."/>
            <person name="Bhak J."/>
            <person name="Lajeunesse T.C."/>
            <person name="Voolstra C.R."/>
        </authorList>
    </citation>
    <scope>NUCLEOTIDE SEQUENCE [LARGE SCALE GENOMIC DNA]</scope>
    <source>
        <strain evidence="5 7">CCMP2467</strain>
    </source>
</reference>